<sequence>MFGSNSVIEEFSLNLLTSSNGGGEFSSPELAIKELTCVVLCSLTTCQCGKYPGVNIASLYKCTYELDETSRQVVTTRENTI</sequence>
<dbReference type="Proteomes" id="UP000887013">
    <property type="component" value="Unassembled WGS sequence"/>
</dbReference>
<comment type="caution">
    <text evidence="1">The sequence shown here is derived from an EMBL/GenBank/DDBJ whole genome shotgun (WGS) entry which is preliminary data.</text>
</comment>
<evidence type="ECO:0000313" key="1">
    <source>
        <dbReference type="EMBL" id="GFS95990.1"/>
    </source>
</evidence>
<reference evidence="1" key="1">
    <citation type="submission" date="2020-08" db="EMBL/GenBank/DDBJ databases">
        <title>Multicomponent nature underlies the extraordinary mechanical properties of spider dragline silk.</title>
        <authorList>
            <person name="Kono N."/>
            <person name="Nakamura H."/>
            <person name="Mori M."/>
            <person name="Yoshida Y."/>
            <person name="Ohtoshi R."/>
            <person name="Malay A.D."/>
            <person name="Moran D.A.P."/>
            <person name="Tomita M."/>
            <person name="Numata K."/>
            <person name="Arakawa K."/>
        </authorList>
    </citation>
    <scope>NUCLEOTIDE SEQUENCE</scope>
</reference>
<dbReference type="AlphaFoldDB" id="A0A8X6N607"/>
<accession>A0A8X6N607</accession>
<gene>
    <name evidence="1" type="ORF">NPIL_419121</name>
</gene>
<name>A0A8X6N607_NEPPI</name>
<organism evidence="1 2">
    <name type="scientific">Nephila pilipes</name>
    <name type="common">Giant wood spider</name>
    <name type="synonym">Nephila maculata</name>
    <dbReference type="NCBI Taxonomy" id="299642"/>
    <lineage>
        <taxon>Eukaryota</taxon>
        <taxon>Metazoa</taxon>
        <taxon>Ecdysozoa</taxon>
        <taxon>Arthropoda</taxon>
        <taxon>Chelicerata</taxon>
        <taxon>Arachnida</taxon>
        <taxon>Araneae</taxon>
        <taxon>Araneomorphae</taxon>
        <taxon>Entelegynae</taxon>
        <taxon>Araneoidea</taxon>
        <taxon>Nephilidae</taxon>
        <taxon>Nephila</taxon>
    </lineage>
</organism>
<proteinExistence type="predicted"/>
<evidence type="ECO:0000313" key="2">
    <source>
        <dbReference type="Proteomes" id="UP000887013"/>
    </source>
</evidence>
<keyword evidence="2" id="KW-1185">Reference proteome</keyword>
<dbReference type="EMBL" id="BMAW01100620">
    <property type="protein sequence ID" value="GFS95990.1"/>
    <property type="molecule type" value="Genomic_DNA"/>
</dbReference>
<protein>
    <submittedName>
        <fullName evidence="1">Uncharacterized protein</fullName>
    </submittedName>
</protein>